<sequence>MVYVDLSFSPNDIAVVSMKIDSGIHNNMVIEREINHNPFHHSLRRSQMLFLSDFNVHRRQTIHQFSSPIERHAFCNKSKE</sequence>
<evidence type="ECO:0000313" key="2">
    <source>
        <dbReference type="Proteomes" id="UP001055879"/>
    </source>
</evidence>
<reference evidence="1 2" key="2">
    <citation type="journal article" date="2022" name="Mol. Ecol. Resour.">
        <title>The genomes of chicory, endive, great burdock and yacon provide insights into Asteraceae paleo-polyploidization history and plant inulin production.</title>
        <authorList>
            <person name="Fan W."/>
            <person name="Wang S."/>
            <person name="Wang H."/>
            <person name="Wang A."/>
            <person name="Jiang F."/>
            <person name="Liu H."/>
            <person name="Zhao H."/>
            <person name="Xu D."/>
            <person name="Zhang Y."/>
        </authorList>
    </citation>
    <scope>NUCLEOTIDE SEQUENCE [LARGE SCALE GENOMIC DNA]</scope>
    <source>
        <strain evidence="2">cv. Niubang</strain>
    </source>
</reference>
<comment type="caution">
    <text evidence="1">The sequence shown here is derived from an EMBL/GenBank/DDBJ whole genome shotgun (WGS) entry which is preliminary data.</text>
</comment>
<organism evidence="1 2">
    <name type="scientific">Arctium lappa</name>
    <name type="common">Greater burdock</name>
    <name type="synonym">Lappa major</name>
    <dbReference type="NCBI Taxonomy" id="4217"/>
    <lineage>
        <taxon>Eukaryota</taxon>
        <taxon>Viridiplantae</taxon>
        <taxon>Streptophyta</taxon>
        <taxon>Embryophyta</taxon>
        <taxon>Tracheophyta</taxon>
        <taxon>Spermatophyta</taxon>
        <taxon>Magnoliopsida</taxon>
        <taxon>eudicotyledons</taxon>
        <taxon>Gunneridae</taxon>
        <taxon>Pentapetalae</taxon>
        <taxon>asterids</taxon>
        <taxon>campanulids</taxon>
        <taxon>Asterales</taxon>
        <taxon>Asteraceae</taxon>
        <taxon>Carduoideae</taxon>
        <taxon>Cardueae</taxon>
        <taxon>Arctiinae</taxon>
        <taxon>Arctium</taxon>
    </lineage>
</organism>
<proteinExistence type="predicted"/>
<protein>
    <submittedName>
        <fullName evidence="1">Uncharacterized protein</fullName>
    </submittedName>
</protein>
<reference evidence="2" key="1">
    <citation type="journal article" date="2022" name="Mol. Ecol. Resour.">
        <title>The genomes of chicory, endive, great burdock and yacon provide insights into Asteraceae palaeo-polyploidization history and plant inulin production.</title>
        <authorList>
            <person name="Fan W."/>
            <person name="Wang S."/>
            <person name="Wang H."/>
            <person name="Wang A."/>
            <person name="Jiang F."/>
            <person name="Liu H."/>
            <person name="Zhao H."/>
            <person name="Xu D."/>
            <person name="Zhang Y."/>
        </authorList>
    </citation>
    <scope>NUCLEOTIDE SEQUENCE [LARGE SCALE GENOMIC DNA]</scope>
    <source>
        <strain evidence="2">cv. Niubang</strain>
    </source>
</reference>
<gene>
    <name evidence="1" type="ORF">L6452_24672</name>
</gene>
<accession>A0ACB9AA69</accession>
<evidence type="ECO:0000313" key="1">
    <source>
        <dbReference type="EMBL" id="KAI3706738.1"/>
    </source>
</evidence>
<name>A0ACB9AA69_ARCLA</name>
<dbReference type="Proteomes" id="UP001055879">
    <property type="component" value="Linkage Group LG08"/>
</dbReference>
<keyword evidence="2" id="KW-1185">Reference proteome</keyword>
<dbReference type="EMBL" id="CM042054">
    <property type="protein sequence ID" value="KAI3706738.1"/>
    <property type="molecule type" value="Genomic_DNA"/>
</dbReference>